<sequence>MNEFNEDLQGLGGAIIETTQYMLDKDIKNAVEDIVCFLGNYSEEIKILGEVSTIAKLGFSIYKSVSQRKYKAFLIKYANTVNNKEIKENIIKKLGSYLKKNKNIEFIQETIDSAINAKSIRCAGILGCYSGIIISKSKELEYKDYAIINALRIMIDKDLSNFVKLYDYIVANKMADEIIRTYDINNELESHLQVNIFELEQTIEKLKNIQLFSFSIGGYGDSGNSWGTFKVNDNTTYLYEIIRNSNIENIGE</sequence>
<keyword evidence="2" id="KW-1185">Reference proteome</keyword>
<dbReference type="Proteomes" id="UP001623660">
    <property type="component" value="Unassembled WGS sequence"/>
</dbReference>
<evidence type="ECO:0000313" key="2">
    <source>
        <dbReference type="Proteomes" id="UP001623660"/>
    </source>
</evidence>
<evidence type="ECO:0008006" key="3">
    <source>
        <dbReference type="Google" id="ProtNLM"/>
    </source>
</evidence>
<comment type="caution">
    <text evidence="1">The sequence shown here is derived from an EMBL/GenBank/DDBJ whole genome shotgun (WGS) entry which is preliminary data.</text>
</comment>
<reference evidence="1 2" key="1">
    <citation type="submission" date="2024-11" db="EMBL/GenBank/DDBJ databases">
        <authorList>
            <person name="Heng Y.C."/>
            <person name="Lim A.C.H."/>
            <person name="Lee J.K.Y."/>
            <person name="Kittelmann S."/>
        </authorList>
    </citation>
    <scope>NUCLEOTIDE SEQUENCE [LARGE SCALE GENOMIC DNA]</scope>
    <source>
        <strain evidence="1 2">WILCCON 0269</strain>
    </source>
</reference>
<dbReference type="EMBL" id="JBJHZX010000080">
    <property type="protein sequence ID" value="MFL0198691.1"/>
    <property type="molecule type" value="Genomic_DNA"/>
</dbReference>
<evidence type="ECO:0000313" key="1">
    <source>
        <dbReference type="EMBL" id="MFL0198691.1"/>
    </source>
</evidence>
<protein>
    <recommendedName>
        <fullName evidence="3">DUF4393 domain-containing protein</fullName>
    </recommendedName>
</protein>
<name>A0ABW8SU21_9CLOT</name>
<organism evidence="1 2">
    <name type="scientific">Candidatus Clostridium eludens</name>
    <dbReference type="NCBI Taxonomy" id="3381663"/>
    <lineage>
        <taxon>Bacteria</taxon>
        <taxon>Bacillati</taxon>
        <taxon>Bacillota</taxon>
        <taxon>Clostridia</taxon>
        <taxon>Eubacteriales</taxon>
        <taxon>Clostridiaceae</taxon>
        <taxon>Clostridium</taxon>
    </lineage>
</organism>
<gene>
    <name evidence="1" type="ORF">ACJDU8_24505</name>
</gene>
<proteinExistence type="predicted"/>
<dbReference type="RefSeq" id="WP_406794804.1">
    <property type="nucleotide sequence ID" value="NZ_JBJHZX010000080.1"/>
</dbReference>
<accession>A0ABW8SU21</accession>